<keyword evidence="1" id="KW-0732">Signal</keyword>
<protein>
    <submittedName>
        <fullName evidence="3">MCE family protein</fullName>
    </submittedName>
</protein>
<sequence length="359" mass="36615">MWRRLRGPLVLTGAAIVLAVAAGAAVRPNFADTQNFCAMMPDSIGLYPGNFVTQMGVRVGTVEHVEAAGTAVRVEFSVDAARPLPAQVRAVSRASSILADRNLELVGNYTAGPRLSPGQCIDISATATAKSISEITGATAGLLDGLGGAGNGNALGSTLAALGAQLSGNGAAAGAALTNAGQAAAGSDAMISTLGQLLANAAPLVTAADQHWSEIDAALASAPAALNELAHQVFPAITQIFHYLPNAMNLILDVQQRLGHILWPGLDVVATTLRVAATRAADIERLVATLPVLSDSVRGLLSDPGRPEIALIPPRFRVTVADPQALCAFLGAGCTVAAEQAQLADVDLLQLVLRGGIPR</sequence>
<reference evidence="3 4" key="1">
    <citation type="journal article" date="2019" name="ACS Chem. Biol.">
        <title>Identification and Mobilization of a Cryptic Antibiotic Biosynthesis Gene Locus from a Human-Pathogenic Nocardia Isolate.</title>
        <authorList>
            <person name="Herisse M."/>
            <person name="Ishida K."/>
            <person name="Porter J.L."/>
            <person name="Howden B."/>
            <person name="Hertweck C."/>
            <person name="Stinear T.P."/>
            <person name="Pidot S.J."/>
        </authorList>
    </citation>
    <scope>NUCLEOTIDE SEQUENCE [LARGE SCALE GENOMIC DNA]</scope>
    <source>
        <strain evidence="3 4">AUSMDU00024985</strain>
    </source>
</reference>
<evidence type="ECO:0000259" key="2">
    <source>
        <dbReference type="Pfam" id="PF02470"/>
    </source>
</evidence>
<organism evidence="3 4">
    <name type="scientific">Nocardia brasiliensis</name>
    <dbReference type="NCBI Taxonomy" id="37326"/>
    <lineage>
        <taxon>Bacteria</taxon>
        <taxon>Bacillati</taxon>
        <taxon>Actinomycetota</taxon>
        <taxon>Actinomycetes</taxon>
        <taxon>Mycobacteriales</taxon>
        <taxon>Nocardiaceae</taxon>
        <taxon>Nocardia</taxon>
    </lineage>
</organism>
<dbReference type="EMBL" id="CP046171">
    <property type="protein sequence ID" value="QIS04233.1"/>
    <property type="molecule type" value="Genomic_DNA"/>
</dbReference>
<feature type="signal peptide" evidence="1">
    <location>
        <begin position="1"/>
        <end position="24"/>
    </location>
</feature>
<name>A0A6G9XTS3_NOCBR</name>
<dbReference type="Proteomes" id="UP000501705">
    <property type="component" value="Chromosome"/>
</dbReference>
<dbReference type="GO" id="GO:0005576">
    <property type="term" value="C:extracellular region"/>
    <property type="evidence" value="ECO:0007669"/>
    <property type="project" value="TreeGrafter"/>
</dbReference>
<proteinExistence type="predicted"/>
<dbReference type="PANTHER" id="PTHR33371:SF4">
    <property type="entry name" value="INTERMEMBRANE PHOSPHOLIPID TRANSPORT SYSTEM BINDING PROTEIN MLAD"/>
    <property type="match status" value="1"/>
</dbReference>
<gene>
    <name evidence="3" type="ORF">F5X71_19545</name>
</gene>
<dbReference type="PANTHER" id="PTHR33371">
    <property type="entry name" value="INTERMEMBRANE PHOSPHOLIPID TRANSPORT SYSTEM BINDING PROTEIN MLAD-RELATED"/>
    <property type="match status" value="1"/>
</dbReference>
<dbReference type="InterPro" id="IPR003399">
    <property type="entry name" value="Mce/MlaD"/>
</dbReference>
<dbReference type="InterPro" id="IPR052336">
    <property type="entry name" value="MlaD_Phospholipid_Transporter"/>
</dbReference>
<dbReference type="Pfam" id="PF02470">
    <property type="entry name" value="MlaD"/>
    <property type="match status" value="1"/>
</dbReference>
<feature type="domain" description="Mce/MlaD" evidence="2">
    <location>
        <begin position="36"/>
        <end position="106"/>
    </location>
</feature>
<feature type="chain" id="PRO_5026344379" evidence="1">
    <location>
        <begin position="25"/>
        <end position="359"/>
    </location>
</feature>
<dbReference type="AlphaFoldDB" id="A0A6G9XTS3"/>
<dbReference type="RefSeq" id="WP_167463352.1">
    <property type="nucleotide sequence ID" value="NZ_CP046171.1"/>
</dbReference>
<evidence type="ECO:0000313" key="4">
    <source>
        <dbReference type="Proteomes" id="UP000501705"/>
    </source>
</evidence>
<evidence type="ECO:0000256" key="1">
    <source>
        <dbReference type="SAM" id="SignalP"/>
    </source>
</evidence>
<accession>A0A6G9XTS3</accession>
<evidence type="ECO:0000313" key="3">
    <source>
        <dbReference type="EMBL" id="QIS04233.1"/>
    </source>
</evidence>